<reference evidence="1 2" key="1">
    <citation type="journal article" date="2012" name="BMC Genomics">
        <title>The Caulobacter crescentus phage phiCbK: genomics of a canonical phage.</title>
        <authorList>
            <person name="Gill J.J."/>
            <person name="Berry J.D."/>
            <person name="Russell W.K."/>
            <person name="Lessor L."/>
            <person name="Escobar Garcia D.A."/>
            <person name="Hernandez D."/>
            <person name="Kane A."/>
            <person name="Keene J."/>
            <person name="Maddox M."/>
            <person name="Martin R."/>
            <person name="Mohan S."/>
            <person name="Thorn A.M."/>
            <person name="Russell D.H."/>
            <person name="Young R."/>
        </authorList>
    </citation>
    <scope>NUCLEOTIDE SEQUENCE [LARGE SCALE GENOMIC DNA]</scope>
</reference>
<dbReference type="Proteomes" id="UP000000463">
    <property type="component" value="Segment"/>
</dbReference>
<dbReference type="KEGG" id="vg:13994956"/>
<sequence length="161" mass="17166">MVYFEGGGSAAARTGVDEMSARFQTAAAARQFMLGGNAVVTLQSEKTGARFTYKIKAAPDGAVSFVKLLTGQDNESDYAYIGLIRGAQFARTAKARVTADAPSVKALEWAWKALSADRLPDTLAIFHEGRCGRCNRLLTVPESIESGFGPECAGRVLRQAA</sequence>
<proteinExistence type="predicted"/>
<dbReference type="OrthoDB" id="26309at10239"/>
<dbReference type="RefSeq" id="YP_006988261.1">
    <property type="nucleotide sequence ID" value="NC_019406.1"/>
</dbReference>
<dbReference type="InterPro" id="IPR046053">
    <property type="entry name" value="DUF6011"/>
</dbReference>
<dbReference type="EMBL" id="JX100810">
    <property type="protein sequence ID" value="AFU87897.1"/>
    <property type="molecule type" value="Genomic_DNA"/>
</dbReference>
<organism evidence="1 2">
    <name type="scientific">Caulobacter phage CcrColossus</name>
    <dbReference type="NCBI Taxonomy" id="1211640"/>
    <lineage>
        <taxon>Viruses</taxon>
        <taxon>Duplodnaviria</taxon>
        <taxon>Heunggongvirae</taxon>
        <taxon>Uroviricota</taxon>
        <taxon>Caudoviricetes</taxon>
        <taxon>Jeanschmidtviridae</taxon>
        <taxon>Colossusvirus</taxon>
        <taxon>Colossusvirus colossus</taxon>
    </lineage>
</organism>
<gene>
    <name evidence="1" type="ORF">CcrColossus_gp027</name>
</gene>
<dbReference type="GeneID" id="13994956"/>
<evidence type="ECO:0000313" key="2">
    <source>
        <dbReference type="Proteomes" id="UP000000463"/>
    </source>
</evidence>
<accession>K4K5Z9</accession>
<keyword evidence="2" id="KW-1185">Reference proteome</keyword>
<name>K4K5Z9_9CAUD</name>
<evidence type="ECO:0000313" key="1">
    <source>
        <dbReference type="EMBL" id="AFU87897.1"/>
    </source>
</evidence>
<dbReference type="Pfam" id="PF19474">
    <property type="entry name" value="DUF6011"/>
    <property type="match status" value="1"/>
</dbReference>
<protein>
    <submittedName>
        <fullName evidence="1">Uncharacterized protein</fullName>
    </submittedName>
</protein>